<accession>A0A2X4WDE9</accession>
<feature type="transmembrane region" description="Helical" evidence="6">
    <location>
        <begin position="120"/>
        <end position="143"/>
    </location>
</feature>
<dbReference type="STRING" id="1348624.GCA_001591545_03606"/>
<organism evidence="7 8">
    <name type="scientific">Lederbergia lenta</name>
    <name type="common">Bacillus lentus</name>
    <dbReference type="NCBI Taxonomy" id="1467"/>
    <lineage>
        <taxon>Bacteria</taxon>
        <taxon>Bacillati</taxon>
        <taxon>Bacillota</taxon>
        <taxon>Bacilli</taxon>
        <taxon>Bacillales</taxon>
        <taxon>Bacillaceae</taxon>
        <taxon>Lederbergia</taxon>
    </lineage>
</organism>
<dbReference type="EMBL" id="LS483476">
    <property type="protein sequence ID" value="SQI61191.1"/>
    <property type="molecule type" value="Genomic_DNA"/>
</dbReference>
<keyword evidence="5 6" id="KW-0472">Membrane</keyword>
<reference evidence="7 8" key="1">
    <citation type="submission" date="2018-06" db="EMBL/GenBank/DDBJ databases">
        <authorList>
            <consortium name="Pathogen Informatics"/>
            <person name="Doyle S."/>
        </authorList>
    </citation>
    <scope>NUCLEOTIDE SEQUENCE [LARGE SCALE GENOMIC DNA]</scope>
    <source>
        <strain evidence="7 8">NCTC4824</strain>
    </source>
</reference>
<evidence type="ECO:0000256" key="4">
    <source>
        <dbReference type="ARBA" id="ARBA00022989"/>
    </source>
</evidence>
<dbReference type="InterPro" id="IPR010343">
    <property type="entry name" value="ArAE_1"/>
</dbReference>
<dbReference type="RefSeq" id="WP_066145457.1">
    <property type="nucleotide sequence ID" value="NZ_CBCSGM010000008.1"/>
</dbReference>
<evidence type="ECO:0000256" key="6">
    <source>
        <dbReference type="SAM" id="Phobius"/>
    </source>
</evidence>
<protein>
    <submittedName>
        <fullName evidence="7">YgaE</fullName>
    </submittedName>
</protein>
<gene>
    <name evidence="7" type="ORF">NCTC4824_03125</name>
</gene>
<evidence type="ECO:0000313" key="8">
    <source>
        <dbReference type="Proteomes" id="UP000249134"/>
    </source>
</evidence>
<dbReference type="PANTHER" id="PTHR30509">
    <property type="entry name" value="P-HYDROXYBENZOIC ACID EFFLUX PUMP SUBUNIT-RELATED"/>
    <property type="match status" value="1"/>
</dbReference>
<dbReference type="KEGG" id="blen:NCTC4824_03125"/>
<evidence type="ECO:0000256" key="2">
    <source>
        <dbReference type="ARBA" id="ARBA00022475"/>
    </source>
</evidence>
<keyword evidence="3 6" id="KW-0812">Transmembrane</keyword>
<keyword evidence="8" id="KW-1185">Reference proteome</keyword>
<proteinExistence type="predicted"/>
<dbReference type="AlphaFoldDB" id="A0A2X4WDE9"/>
<evidence type="ECO:0000313" key="7">
    <source>
        <dbReference type="EMBL" id="SQI61191.1"/>
    </source>
</evidence>
<name>A0A2X4WDE9_LEDLE</name>
<dbReference type="PANTHER" id="PTHR30509:SF27">
    <property type="entry name" value="UPF0421 PROTEIN YGAE"/>
    <property type="match status" value="1"/>
</dbReference>
<keyword evidence="4 6" id="KW-1133">Transmembrane helix</keyword>
<feature type="transmembrane region" description="Helical" evidence="6">
    <location>
        <begin position="59"/>
        <end position="91"/>
    </location>
</feature>
<evidence type="ECO:0000256" key="5">
    <source>
        <dbReference type="ARBA" id="ARBA00023136"/>
    </source>
</evidence>
<feature type="transmembrane region" description="Helical" evidence="6">
    <location>
        <begin position="12"/>
        <end position="39"/>
    </location>
</feature>
<dbReference type="Proteomes" id="UP000249134">
    <property type="component" value="Chromosome 1"/>
</dbReference>
<dbReference type="GO" id="GO:0005886">
    <property type="term" value="C:plasma membrane"/>
    <property type="evidence" value="ECO:0007669"/>
    <property type="project" value="UniProtKB-SubCell"/>
</dbReference>
<comment type="subcellular location">
    <subcellularLocation>
        <location evidence="1">Cell membrane</location>
        <topology evidence="1">Multi-pass membrane protein</topology>
    </subcellularLocation>
</comment>
<evidence type="ECO:0000256" key="1">
    <source>
        <dbReference type="ARBA" id="ARBA00004651"/>
    </source>
</evidence>
<sequence>MKLGARMLKTGIAITLALYIAQLLGIPAPLFAGIAAIFAIQPTIYRSYLTVLEQIQGNIIGAIIAVIFVMAFGNHILIIGFAAIIAIIFMVNLKLENSIRLALVTIIAIMEAPADDFLQFALLRSSAIFLGIISSFAVNLIFIPPKYETKLFQSISGVTEDIIQWIRLTTRFASEDRLLKKDIGNIKDKIRNINLLYSMYKEERRYFKKHKFSDKRKLVIYHQMIQVTQKSFDILKLQHRYENILYQLPESLQLHTRERLDYLLSYHEQLHLKFLGRVRAEVELDTLNQATFNRDQLMDAFIKEIKNSEIENEFQPYHLMHILSATIEYEEQLEHLELLIRTFQTYHKKDSIVSEETQKL</sequence>
<keyword evidence="2" id="KW-1003">Cell membrane</keyword>
<dbReference type="Pfam" id="PF06081">
    <property type="entry name" value="ArAE_1"/>
    <property type="match status" value="1"/>
</dbReference>
<evidence type="ECO:0000256" key="3">
    <source>
        <dbReference type="ARBA" id="ARBA00022692"/>
    </source>
</evidence>